<name>A0A1L9V6D0_ASPGL</name>
<protein>
    <submittedName>
        <fullName evidence="1">Uncharacterized protein</fullName>
    </submittedName>
</protein>
<accession>A0A1L9V6D0</accession>
<dbReference type="AlphaFoldDB" id="A0A1L9V6D0"/>
<keyword evidence="2" id="KW-1185">Reference proteome</keyword>
<dbReference type="Proteomes" id="UP000184300">
    <property type="component" value="Unassembled WGS sequence"/>
</dbReference>
<proteinExistence type="predicted"/>
<evidence type="ECO:0000313" key="2">
    <source>
        <dbReference type="Proteomes" id="UP000184300"/>
    </source>
</evidence>
<dbReference type="VEuPathDB" id="FungiDB:ASPGLDRAFT_29736"/>
<sequence length="161" mass="17197">MSHVNTLGILDGCPVPESTEEISRAGQVLSGERFNGANLTECLVDSVHALRQKGGAWITVDDLFGGLRQQGAHGNSSVMLVRLGGNKSILLVFKSLSMSSNLQAEIDDVRSHGGRFEAALKATVPRDDPSAIEELRKWAASTPPGTRARIFDESDIELGLG</sequence>
<evidence type="ECO:0000313" key="1">
    <source>
        <dbReference type="EMBL" id="OJJ79468.1"/>
    </source>
</evidence>
<reference evidence="2" key="1">
    <citation type="journal article" date="2017" name="Genome Biol.">
        <title>Comparative genomics reveals high biological diversity and specific adaptations in the industrially and medically important fungal genus Aspergillus.</title>
        <authorList>
            <person name="de Vries R.P."/>
            <person name="Riley R."/>
            <person name="Wiebenga A."/>
            <person name="Aguilar-Osorio G."/>
            <person name="Amillis S."/>
            <person name="Uchima C.A."/>
            <person name="Anderluh G."/>
            <person name="Asadollahi M."/>
            <person name="Askin M."/>
            <person name="Barry K."/>
            <person name="Battaglia E."/>
            <person name="Bayram O."/>
            <person name="Benocci T."/>
            <person name="Braus-Stromeyer S.A."/>
            <person name="Caldana C."/>
            <person name="Canovas D."/>
            <person name="Cerqueira G.C."/>
            <person name="Chen F."/>
            <person name="Chen W."/>
            <person name="Choi C."/>
            <person name="Clum A."/>
            <person name="Dos Santos R.A."/>
            <person name="Damasio A.R."/>
            <person name="Diallinas G."/>
            <person name="Emri T."/>
            <person name="Fekete E."/>
            <person name="Flipphi M."/>
            <person name="Freyberg S."/>
            <person name="Gallo A."/>
            <person name="Gournas C."/>
            <person name="Habgood R."/>
            <person name="Hainaut M."/>
            <person name="Harispe M.L."/>
            <person name="Henrissat B."/>
            <person name="Hilden K.S."/>
            <person name="Hope R."/>
            <person name="Hossain A."/>
            <person name="Karabika E."/>
            <person name="Karaffa L."/>
            <person name="Karanyi Z."/>
            <person name="Krasevec N."/>
            <person name="Kuo A."/>
            <person name="Kusch H."/>
            <person name="LaButti K."/>
            <person name="Lagendijk E.L."/>
            <person name="Lapidus A."/>
            <person name="Levasseur A."/>
            <person name="Lindquist E."/>
            <person name="Lipzen A."/>
            <person name="Logrieco A.F."/>
            <person name="MacCabe A."/>
            <person name="Maekelae M.R."/>
            <person name="Malavazi I."/>
            <person name="Melin P."/>
            <person name="Meyer V."/>
            <person name="Mielnichuk N."/>
            <person name="Miskei M."/>
            <person name="Molnar A.P."/>
            <person name="Mule G."/>
            <person name="Ngan C.Y."/>
            <person name="Orejas M."/>
            <person name="Orosz E."/>
            <person name="Ouedraogo J.P."/>
            <person name="Overkamp K.M."/>
            <person name="Park H.-S."/>
            <person name="Perrone G."/>
            <person name="Piumi F."/>
            <person name="Punt P.J."/>
            <person name="Ram A.F."/>
            <person name="Ramon A."/>
            <person name="Rauscher S."/>
            <person name="Record E."/>
            <person name="Riano-Pachon D.M."/>
            <person name="Robert V."/>
            <person name="Roehrig J."/>
            <person name="Ruller R."/>
            <person name="Salamov A."/>
            <person name="Salih N.S."/>
            <person name="Samson R.A."/>
            <person name="Sandor E."/>
            <person name="Sanguinetti M."/>
            <person name="Schuetze T."/>
            <person name="Sepcic K."/>
            <person name="Shelest E."/>
            <person name="Sherlock G."/>
            <person name="Sophianopoulou V."/>
            <person name="Squina F.M."/>
            <person name="Sun H."/>
            <person name="Susca A."/>
            <person name="Todd R.B."/>
            <person name="Tsang A."/>
            <person name="Unkles S.E."/>
            <person name="van de Wiele N."/>
            <person name="van Rossen-Uffink D."/>
            <person name="Oliveira J.V."/>
            <person name="Vesth T.C."/>
            <person name="Visser J."/>
            <person name="Yu J.-H."/>
            <person name="Zhou M."/>
            <person name="Andersen M.R."/>
            <person name="Archer D.B."/>
            <person name="Baker S.E."/>
            <person name="Benoit I."/>
            <person name="Brakhage A.A."/>
            <person name="Braus G.H."/>
            <person name="Fischer R."/>
            <person name="Frisvad J.C."/>
            <person name="Goldman G.H."/>
            <person name="Houbraken J."/>
            <person name="Oakley B."/>
            <person name="Pocsi I."/>
            <person name="Scazzocchio C."/>
            <person name="Seiboth B."/>
            <person name="vanKuyk P.A."/>
            <person name="Wortman J."/>
            <person name="Dyer P.S."/>
            <person name="Grigoriev I.V."/>
        </authorList>
    </citation>
    <scope>NUCLEOTIDE SEQUENCE [LARGE SCALE GENOMIC DNA]</scope>
    <source>
        <strain evidence="2">CBS 516.65</strain>
    </source>
</reference>
<dbReference type="RefSeq" id="XP_022396166.1">
    <property type="nucleotide sequence ID" value="XM_022543882.1"/>
</dbReference>
<dbReference type="GeneID" id="34460143"/>
<dbReference type="EMBL" id="KV878917">
    <property type="protein sequence ID" value="OJJ79468.1"/>
    <property type="molecule type" value="Genomic_DNA"/>
</dbReference>
<gene>
    <name evidence="1" type="ORF">ASPGLDRAFT_29736</name>
</gene>
<organism evidence="1 2">
    <name type="scientific">Aspergillus glaucus CBS 516.65</name>
    <dbReference type="NCBI Taxonomy" id="1160497"/>
    <lineage>
        <taxon>Eukaryota</taxon>
        <taxon>Fungi</taxon>
        <taxon>Dikarya</taxon>
        <taxon>Ascomycota</taxon>
        <taxon>Pezizomycotina</taxon>
        <taxon>Eurotiomycetes</taxon>
        <taxon>Eurotiomycetidae</taxon>
        <taxon>Eurotiales</taxon>
        <taxon>Aspergillaceae</taxon>
        <taxon>Aspergillus</taxon>
        <taxon>Aspergillus subgen. Aspergillus</taxon>
    </lineage>
</organism>